<reference evidence="1" key="1">
    <citation type="submission" date="2022-11" db="EMBL/GenBank/DDBJ databases">
        <title>Centuries of genome instability and evolution in soft-shell clam transmissible cancer (bioRxiv).</title>
        <authorList>
            <person name="Hart S.F.M."/>
            <person name="Yonemitsu M.A."/>
            <person name="Giersch R.M."/>
            <person name="Beal B.F."/>
            <person name="Arriagada G."/>
            <person name="Davis B.W."/>
            <person name="Ostrander E.A."/>
            <person name="Goff S.P."/>
            <person name="Metzger M.J."/>
        </authorList>
    </citation>
    <scope>NUCLEOTIDE SEQUENCE</scope>
    <source>
        <strain evidence="1">MELC-2E11</strain>
        <tissue evidence="1">Siphon/mantle</tissue>
    </source>
</reference>
<evidence type="ECO:0000313" key="2">
    <source>
        <dbReference type="Proteomes" id="UP001164746"/>
    </source>
</evidence>
<protein>
    <recommendedName>
        <fullName evidence="3">Fibronectin type-III domain-containing protein</fullName>
    </recommendedName>
</protein>
<evidence type="ECO:0008006" key="3">
    <source>
        <dbReference type="Google" id="ProtNLM"/>
    </source>
</evidence>
<keyword evidence="2" id="KW-1185">Reference proteome</keyword>
<proteinExistence type="predicted"/>
<organism evidence="1 2">
    <name type="scientific">Mya arenaria</name>
    <name type="common">Soft-shell clam</name>
    <dbReference type="NCBI Taxonomy" id="6604"/>
    <lineage>
        <taxon>Eukaryota</taxon>
        <taxon>Metazoa</taxon>
        <taxon>Spiralia</taxon>
        <taxon>Lophotrochozoa</taxon>
        <taxon>Mollusca</taxon>
        <taxon>Bivalvia</taxon>
        <taxon>Autobranchia</taxon>
        <taxon>Heteroconchia</taxon>
        <taxon>Euheterodonta</taxon>
        <taxon>Imparidentia</taxon>
        <taxon>Neoheterodontei</taxon>
        <taxon>Myida</taxon>
        <taxon>Myoidea</taxon>
        <taxon>Myidae</taxon>
        <taxon>Mya</taxon>
    </lineage>
</organism>
<name>A0ABY7FF06_MYAAR</name>
<dbReference type="EMBL" id="CP111022">
    <property type="protein sequence ID" value="WAR20162.1"/>
    <property type="molecule type" value="Genomic_DNA"/>
</dbReference>
<sequence>MELMWSRPELIISSSPMSMYNIIYIIERTQADPRYPGISTTQLKGWVTDTRYEVALTGHCSQVRYRVMAINQFGSSGFSNPVYAPSLSPGPVQNIHLTGKGIYYYEDKNNTAFSEFMTVLKWDNPVGWDDRDIDHYEWNQMMNRSCEYISHDSLPILKKMINQSNHILMTISSVSIGCKFLAQVRAVSKCNTKGPWANLLVDLTNCSSINGYMCQDKPFDPPGKVGNVTLSVTSKTEDEVMNYLLYPNLKLTSPLHVFLHVHWRPPLDLGSHGYVDHYIVRSGKAERQLFPIPPEFIGMPASKKAPNDTVEMIFEVETYSIPYTFGVQVIAVGPSQTITDNQWGLFPMHTMEVSRNDSAIMHFMKEGQVLLDQAGIVIIYVKNTMPVHFVFDDSPMGRVGNTTVDRFAMQWGPLVGPEGNRTITVENGTVIARVTYLSDEAEEESREDFYVFTLPEGGQ</sequence>
<gene>
    <name evidence="1" type="ORF">MAR_002000</name>
</gene>
<accession>A0ABY7FF06</accession>
<dbReference type="Proteomes" id="UP001164746">
    <property type="component" value="Chromosome 11"/>
</dbReference>
<evidence type="ECO:0000313" key="1">
    <source>
        <dbReference type="EMBL" id="WAR20162.1"/>
    </source>
</evidence>